<organism evidence="5 6">
    <name type="scientific">Candidatus Woesebacteria bacterium RIFCSPLOWO2_01_FULL_39_10b</name>
    <dbReference type="NCBI Taxonomy" id="1802517"/>
    <lineage>
        <taxon>Bacteria</taxon>
        <taxon>Candidatus Woeseibacteriota</taxon>
    </lineage>
</organism>
<protein>
    <recommendedName>
        <fullName evidence="4">Glycosyltransferase 2-like domain-containing protein</fullName>
    </recommendedName>
</protein>
<dbReference type="InterPro" id="IPR001173">
    <property type="entry name" value="Glyco_trans_2-like"/>
</dbReference>
<keyword evidence="3" id="KW-0808">Transferase</keyword>
<evidence type="ECO:0000256" key="3">
    <source>
        <dbReference type="ARBA" id="ARBA00022679"/>
    </source>
</evidence>
<comment type="similarity">
    <text evidence="1">Belongs to the glycosyltransferase 2 family.</text>
</comment>
<gene>
    <name evidence="5" type="ORF">A2892_01360</name>
</gene>
<accession>A0A1F8B9H3</accession>
<comment type="caution">
    <text evidence="5">The sequence shown here is derived from an EMBL/GenBank/DDBJ whole genome shotgun (WGS) entry which is preliminary data.</text>
</comment>
<keyword evidence="2" id="KW-0328">Glycosyltransferase</keyword>
<feature type="domain" description="Glycosyltransferase 2-like" evidence="4">
    <location>
        <begin position="10"/>
        <end position="176"/>
    </location>
</feature>
<dbReference type="STRING" id="1802517.A2892_01360"/>
<reference evidence="5 6" key="1">
    <citation type="journal article" date="2016" name="Nat. Commun.">
        <title>Thousands of microbial genomes shed light on interconnected biogeochemical processes in an aquifer system.</title>
        <authorList>
            <person name="Anantharaman K."/>
            <person name="Brown C.T."/>
            <person name="Hug L.A."/>
            <person name="Sharon I."/>
            <person name="Castelle C.J."/>
            <person name="Probst A.J."/>
            <person name="Thomas B.C."/>
            <person name="Singh A."/>
            <person name="Wilkins M.J."/>
            <person name="Karaoz U."/>
            <person name="Brodie E.L."/>
            <person name="Williams K.H."/>
            <person name="Hubbard S.S."/>
            <person name="Banfield J.F."/>
        </authorList>
    </citation>
    <scope>NUCLEOTIDE SEQUENCE [LARGE SCALE GENOMIC DNA]</scope>
</reference>
<dbReference type="InterPro" id="IPR029044">
    <property type="entry name" value="Nucleotide-diphossugar_trans"/>
</dbReference>
<evidence type="ECO:0000259" key="4">
    <source>
        <dbReference type="Pfam" id="PF00535"/>
    </source>
</evidence>
<dbReference type="EMBL" id="MGHD01000003">
    <property type="protein sequence ID" value="OGM60677.1"/>
    <property type="molecule type" value="Genomic_DNA"/>
</dbReference>
<dbReference type="PANTHER" id="PTHR43630">
    <property type="entry name" value="POLY-BETA-1,6-N-ACETYL-D-GLUCOSAMINE SYNTHASE"/>
    <property type="match status" value="1"/>
</dbReference>
<evidence type="ECO:0000313" key="6">
    <source>
        <dbReference type="Proteomes" id="UP000176404"/>
    </source>
</evidence>
<proteinExistence type="inferred from homology"/>
<dbReference type="PANTHER" id="PTHR43630:SF1">
    <property type="entry name" value="POLY-BETA-1,6-N-ACETYL-D-GLUCOSAMINE SYNTHASE"/>
    <property type="match status" value="1"/>
</dbReference>
<evidence type="ECO:0000313" key="5">
    <source>
        <dbReference type="EMBL" id="OGM60677.1"/>
    </source>
</evidence>
<evidence type="ECO:0000256" key="1">
    <source>
        <dbReference type="ARBA" id="ARBA00006739"/>
    </source>
</evidence>
<evidence type="ECO:0000256" key="2">
    <source>
        <dbReference type="ARBA" id="ARBA00022676"/>
    </source>
</evidence>
<dbReference type="GO" id="GO:0016757">
    <property type="term" value="F:glycosyltransferase activity"/>
    <property type="evidence" value="ECO:0007669"/>
    <property type="project" value="UniProtKB-KW"/>
</dbReference>
<dbReference type="CDD" id="cd06423">
    <property type="entry name" value="CESA_like"/>
    <property type="match status" value="1"/>
</dbReference>
<dbReference type="Gene3D" id="3.90.550.10">
    <property type="entry name" value="Spore Coat Polysaccharide Biosynthesis Protein SpsA, Chain A"/>
    <property type="match status" value="1"/>
</dbReference>
<dbReference type="Proteomes" id="UP000176404">
    <property type="component" value="Unassembled WGS sequence"/>
</dbReference>
<dbReference type="SUPFAM" id="SSF53448">
    <property type="entry name" value="Nucleotide-diphospho-sugar transferases"/>
    <property type="match status" value="1"/>
</dbReference>
<sequence>MKRTKRLTVTVGVPAYNEETNIGNLLKSVLEQKGNFKLEKLIVVGDGCTDKTARVVREYRKRDKRVALVAGRERMGKMARLNQIYEKNKSDIIFTFDADVVLSNEAVVETMLDKFRRDRNVVLVAAHQVPVKPETYKERIFFTAYRLWEETRIDVNGGDHIHNLQGGATALRRDLAGNIRYPRTVLTDQGYLYLRAREFGKFAYSYKSVVMYRTVGNLSDYRKLSARTLGRDQQTLVVHFGERIFQEYKIPAFYKLRATLKYLARSPFYTTCALGVNFFVRVVPNKDGIEPGWVVLGSTKKAIV</sequence>
<name>A0A1F8B9H3_9BACT</name>
<dbReference type="AlphaFoldDB" id="A0A1F8B9H3"/>
<dbReference type="Pfam" id="PF00535">
    <property type="entry name" value="Glycos_transf_2"/>
    <property type="match status" value="1"/>
</dbReference>